<proteinExistence type="inferred from homology"/>
<dbReference type="Proteomes" id="UP000058074">
    <property type="component" value="Chromosome"/>
</dbReference>
<dbReference type="KEGG" id="smag:AN936_12925"/>
<dbReference type="InterPro" id="IPR013324">
    <property type="entry name" value="RNA_pol_sigma_r3/r4-like"/>
</dbReference>
<dbReference type="InterPro" id="IPR007627">
    <property type="entry name" value="RNA_pol_sigma70_r2"/>
</dbReference>
<dbReference type="CDD" id="cd06171">
    <property type="entry name" value="Sigma70_r4"/>
    <property type="match status" value="1"/>
</dbReference>
<accession>A0A0N7GSN8</accession>
<dbReference type="Gene3D" id="1.10.1740.10">
    <property type="match status" value="1"/>
</dbReference>
<organism evidence="8 9">
    <name type="scientific">Sphingopyxis macrogoltabida</name>
    <name type="common">Sphingomonas macrogoltabidus</name>
    <dbReference type="NCBI Taxonomy" id="33050"/>
    <lineage>
        <taxon>Bacteria</taxon>
        <taxon>Pseudomonadati</taxon>
        <taxon>Pseudomonadota</taxon>
        <taxon>Alphaproteobacteria</taxon>
        <taxon>Sphingomonadales</taxon>
        <taxon>Sphingomonadaceae</taxon>
        <taxon>Sphingopyxis</taxon>
    </lineage>
</organism>
<dbReference type="InterPro" id="IPR013325">
    <property type="entry name" value="RNA_pol_sigma_r2"/>
</dbReference>
<dbReference type="EMBL" id="CP012700">
    <property type="protein sequence ID" value="ALH81235.1"/>
    <property type="molecule type" value="Genomic_DNA"/>
</dbReference>
<evidence type="ECO:0000259" key="7">
    <source>
        <dbReference type="Pfam" id="PF08281"/>
    </source>
</evidence>
<dbReference type="GO" id="GO:0016987">
    <property type="term" value="F:sigma factor activity"/>
    <property type="evidence" value="ECO:0007669"/>
    <property type="project" value="UniProtKB-KW"/>
</dbReference>
<dbReference type="InterPro" id="IPR039425">
    <property type="entry name" value="RNA_pol_sigma-70-like"/>
</dbReference>
<dbReference type="NCBIfam" id="TIGR02937">
    <property type="entry name" value="sigma70-ECF"/>
    <property type="match status" value="1"/>
</dbReference>
<dbReference type="SUPFAM" id="SSF88946">
    <property type="entry name" value="Sigma2 domain of RNA polymerase sigma factors"/>
    <property type="match status" value="1"/>
</dbReference>
<evidence type="ECO:0000313" key="8">
    <source>
        <dbReference type="EMBL" id="ALH81235.1"/>
    </source>
</evidence>
<evidence type="ECO:0000256" key="5">
    <source>
        <dbReference type="ARBA" id="ARBA00023163"/>
    </source>
</evidence>
<dbReference type="AlphaFoldDB" id="A0A0N7GSN8"/>
<dbReference type="OrthoDB" id="7041663at2"/>
<protein>
    <submittedName>
        <fullName evidence="8">RNA polymerase</fullName>
    </submittedName>
</protein>
<sequence>MSSHGSDHEQELVRQSVEGSRAAFTALVEPHIGRLLTLATRMLGSQPQGEDAVQDGLASVWVARHRLDPERPVGPYLTTVVLNKCRDRLRTRKAKRYFGLVSADDAALVADESPDPENRAAARQELSLLRAEIERLPVRLREALVLVSIDGRSQAEAASLLGVSEKAIETRVYRARQRLREKFEKF</sequence>
<dbReference type="InterPro" id="IPR013249">
    <property type="entry name" value="RNA_pol_sigma70_r4_t2"/>
</dbReference>
<evidence type="ECO:0000256" key="1">
    <source>
        <dbReference type="ARBA" id="ARBA00010641"/>
    </source>
</evidence>
<gene>
    <name evidence="8" type="ORF">AN936_12925</name>
</gene>
<dbReference type="Pfam" id="PF04542">
    <property type="entry name" value="Sigma70_r2"/>
    <property type="match status" value="1"/>
</dbReference>
<dbReference type="PANTHER" id="PTHR43133:SF8">
    <property type="entry name" value="RNA POLYMERASE SIGMA FACTOR HI_1459-RELATED"/>
    <property type="match status" value="1"/>
</dbReference>
<dbReference type="Pfam" id="PF08281">
    <property type="entry name" value="Sigma70_r4_2"/>
    <property type="match status" value="1"/>
</dbReference>
<feature type="domain" description="RNA polymerase sigma factor 70 region 4 type 2" evidence="7">
    <location>
        <begin position="128"/>
        <end position="179"/>
    </location>
</feature>
<name>A0A0N7GSN8_SPHMC</name>
<keyword evidence="2" id="KW-0805">Transcription regulation</keyword>
<dbReference type="RefSeq" id="WP_034953546.1">
    <property type="nucleotide sequence ID" value="NZ_CP012700.1"/>
</dbReference>
<dbReference type="InterPro" id="IPR014284">
    <property type="entry name" value="RNA_pol_sigma-70_dom"/>
</dbReference>
<dbReference type="GO" id="GO:0006352">
    <property type="term" value="P:DNA-templated transcription initiation"/>
    <property type="evidence" value="ECO:0007669"/>
    <property type="project" value="InterPro"/>
</dbReference>
<dbReference type="PATRIC" id="fig|33050.5.peg.2665"/>
<dbReference type="SUPFAM" id="SSF88659">
    <property type="entry name" value="Sigma3 and sigma4 domains of RNA polymerase sigma factors"/>
    <property type="match status" value="1"/>
</dbReference>
<dbReference type="PANTHER" id="PTHR43133">
    <property type="entry name" value="RNA POLYMERASE ECF-TYPE SIGMA FACTO"/>
    <property type="match status" value="1"/>
</dbReference>
<evidence type="ECO:0000256" key="2">
    <source>
        <dbReference type="ARBA" id="ARBA00023015"/>
    </source>
</evidence>
<keyword evidence="4" id="KW-0238">DNA-binding</keyword>
<keyword evidence="5" id="KW-0804">Transcription</keyword>
<evidence type="ECO:0000313" key="9">
    <source>
        <dbReference type="Proteomes" id="UP000058074"/>
    </source>
</evidence>
<comment type="similarity">
    <text evidence="1">Belongs to the sigma-70 factor family. ECF subfamily.</text>
</comment>
<evidence type="ECO:0000256" key="4">
    <source>
        <dbReference type="ARBA" id="ARBA00023125"/>
    </source>
</evidence>
<evidence type="ECO:0000259" key="6">
    <source>
        <dbReference type="Pfam" id="PF04542"/>
    </source>
</evidence>
<dbReference type="InterPro" id="IPR036388">
    <property type="entry name" value="WH-like_DNA-bd_sf"/>
</dbReference>
<reference evidence="8 9" key="1">
    <citation type="journal article" date="2015" name="Genome Announc.">
        <title>Complete Genome Sequence of Polypropylene Glycol- and Polyethylene Glycol-Degrading Sphingopyxis macrogoltabida Strain EY-1.</title>
        <authorList>
            <person name="Ohtsubo Y."/>
            <person name="Nagata Y."/>
            <person name="Numata M."/>
            <person name="Tsuchikane K."/>
            <person name="Hosoyama A."/>
            <person name="Yamazoe A."/>
            <person name="Tsuda M."/>
            <person name="Fujita N."/>
            <person name="Kawai F."/>
        </authorList>
    </citation>
    <scope>NUCLEOTIDE SEQUENCE [LARGE SCALE GENOMIC DNA]</scope>
    <source>
        <strain evidence="8 9">EY-1</strain>
    </source>
</reference>
<dbReference type="GO" id="GO:0003677">
    <property type="term" value="F:DNA binding"/>
    <property type="evidence" value="ECO:0007669"/>
    <property type="project" value="UniProtKB-KW"/>
</dbReference>
<evidence type="ECO:0000256" key="3">
    <source>
        <dbReference type="ARBA" id="ARBA00023082"/>
    </source>
</evidence>
<dbReference type="Gene3D" id="1.10.10.10">
    <property type="entry name" value="Winged helix-like DNA-binding domain superfamily/Winged helix DNA-binding domain"/>
    <property type="match status" value="1"/>
</dbReference>
<feature type="domain" description="RNA polymerase sigma-70 region 2" evidence="6">
    <location>
        <begin position="27"/>
        <end position="93"/>
    </location>
</feature>
<keyword evidence="3" id="KW-0731">Sigma factor</keyword>